<evidence type="ECO:0000313" key="1">
    <source>
        <dbReference type="EMBL" id="MDL9980122.1"/>
    </source>
</evidence>
<proteinExistence type="predicted"/>
<accession>A0ABT7N095</accession>
<sequence>MSIEYEASYRHGRQRTADLVREAELIRRADAWPEGVVVKPPKAVPFWVWFHRAGPRADRFRAASVA</sequence>
<gene>
    <name evidence="1" type="ORF">QSV35_12340</name>
</gene>
<protein>
    <submittedName>
        <fullName evidence="1">Uncharacterized protein</fullName>
    </submittedName>
</protein>
<comment type="caution">
    <text evidence="1">The sequence shown here is derived from an EMBL/GenBank/DDBJ whole genome shotgun (WGS) entry which is preliminary data.</text>
</comment>
<dbReference type="RefSeq" id="WP_286289053.1">
    <property type="nucleotide sequence ID" value="NZ_JASXSZ010000003.1"/>
</dbReference>
<dbReference type="EMBL" id="JASXSZ010000003">
    <property type="protein sequence ID" value="MDL9980122.1"/>
    <property type="molecule type" value="Genomic_DNA"/>
</dbReference>
<evidence type="ECO:0000313" key="2">
    <source>
        <dbReference type="Proteomes" id="UP001235064"/>
    </source>
</evidence>
<organism evidence="1 2">
    <name type="scientific">Microbacterium candidum</name>
    <dbReference type="NCBI Taxonomy" id="3041922"/>
    <lineage>
        <taxon>Bacteria</taxon>
        <taxon>Bacillati</taxon>
        <taxon>Actinomycetota</taxon>
        <taxon>Actinomycetes</taxon>
        <taxon>Micrococcales</taxon>
        <taxon>Microbacteriaceae</taxon>
        <taxon>Microbacterium</taxon>
    </lineage>
</organism>
<keyword evidence="2" id="KW-1185">Reference proteome</keyword>
<reference evidence="1 2" key="1">
    <citation type="submission" date="2023-06" db="EMBL/GenBank/DDBJ databases">
        <title>Microbacterium sp. nov., isolated from a waste landfill.</title>
        <authorList>
            <person name="Wen W."/>
        </authorList>
    </citation>
    <scope>NUCLEOTIDE SEQUENCE [LARGE SCALE GENOMIC DNA]</scope>
    <source>
        <strain evidence="1 2">ASV49</strain>
    </source>
</reference>
<dbReference type="Proteomes" id="UP001235064">
    <property type="component" value="Unassembled WGS sequence"/>
</dbReference>
<name>A0ABT7N095_9MICO</name>